<accession>A0AA37QAE1</accession>
<feature type="chain" id="PRO_5041462170" description="DUF3108 domain-containing protein" evidence="1">
    <location>
        <begin position="33"/>
        <end position="284"/>
    </location>
</feature>
<dbReference type="Proteomes" id="UP001161325">
    <property type="component" value="Unassembled WGS sequence"/>
</dbReference>
<comment type="caution">
    <text evidence="2">The sequence shown here is derived from an EMBL/GenBank/DDBJ whole genome shotgun (WGS) entry which is preliminary data.</text>
</comment>
<keyword evidence="1" id="KW-0732">Signal</keyword>
<proteinExistence type="predicted"/>
<dbReference type="AlphaFoldDB" id="A0AA37QAE1"/>
<dbReference type="EMBL" id="BRXS01000004">
    <property type="protein sequence ID" value="GLC26041.1"/>
    <property type="molecule type" value="Genomic_DNA"/>
</dbReference>
<feature type="signal peptide" evidence="1">
    <location>
        <begin position="1"/>
        <end position="32"/>
    </location>
</feature>
<evidence type="ECO:0008006" key="4">
    <source>
        <dbReference type="Google" id="ProtNLM"/>
    </source>
</evidence>
<sequence length="284" mass="31528">MSPRPSRLLSPPLALARGVLVGAALIAVPAAAVQTPAAPVPAVATRAAGGQQPAEAGERAEVPWRVGERSQYEVRFGKLKVGNGSIEVVQLDNVRGREAWHTRFRVTGGTFFYKVNDVLESWFDARTLASLRFVKDQEEGRSDREVRYEIFPERTVYREADGEEQPSVAQPLDDGSFLFFVRTLPLKVGDVYELHRYFKPDRNPVRIRVLRREKVKVPAGTFDAIVVQPSFKTKGIFSENGKAEVWLSDDERRVVLQMKSSLSFGSLNMYLKSHAAGGAEAAGR</sequence>
<protein>
    <recommendedName>
        <fullName evidence="4">DUF3108 domain-containing protein</fullName>
    </recommendedName>
</protein>
<evidence type="ECO:0000256" key="1">
    <source>
        <dbReference type="SAM" id="SignalP"/>
    </source>
</evidence>
<evidence type="ECO:0000313" key="3">
    <source>
        <dbReference type="Proteomes" id="UP001161325"/>
    </source>
</evidence>
<reference evidence="2" key="1">
    <citation type="submission" date="2022-08" db="EMBL/GenBank/DDBJ databases">
        <title>Draft genome sequencing of Roseisolibacter agri AW1220.</title>
        <authorList>
            <person name="Tobiishi Y."/>
            <person name="Tonouchi A."/>
        </authorList>
    </citation>
    <scope>NUCLEOTIDE SEQUENCE</scope>
    <source>
        <strain evidence="2">AW1220</strain>
    </source>
</reference>
<gene>
    <name evidence="2" type="ORF">rosag_25540</name>
</gene>
<evidence type="ECO:0000313" key="2">
    <source>
        <dbReference type="EMBL" id="GLC26041.1"/>
    </source>
</evidence>
<dbReference type="InterPro" id="IPR021457">
    <property type="entry name" value="DUF3108"/>
</dbReference>
<name>A0AA37QAE1_9BACT</name>
<dbReference type="Pfam" id="PF11306">
    <property type="entry name" value="DUF3108"/>
    <property type="match status" value="1"/>
</dbReference>
<keyword evidence="3" id="KW-1185">Reference proteome</keyword>
<dbReference type="Gene3D" id="2.40.360.20">
    <property type="match status" value="1"/>
</dbReference>
<organism evidence="2 3">
    <name type="scientific">Roseisolibacter agri</name>
    <dbReference type="NCBI Taxonomy" id="2014610"/>
    <lineage>
        <taxon>Bacteria</taxon>
        <taxon>Pseudomonadati</taxon>
        <taxon>Gemmatimonadota</taxon>
        <taxon>Gemmatimonadia</taxon>
        <taxon>Gemmatimonadales</taxon>
        <taxon>Gemmatimonadaceae</taxon>
        <taxon>Roseisolibacter</taxon>
    </lineage>
</organism>
<dbReference type="RefSeq" id="WP_284350511.1">
    <property type="nucleotide sequence ID" value="NZ_BRXS01000004.1"/>
</dbReference>